<comment type="caution">
    <text evidence="1">The sequence shown here is derived from an EMBL/GenBank/DDBJ whole genome shotgun (WGS) entry which is preliminary data.</text>
</comment>
<protein>
    <submittedName>
        <fullName evidence="1">Nucleoporin protein Ndc1-Nup</fullName>
    </submittedName>
</protein>
<proteinExistence type="predicted"/>
<reference evidence="1 2" key="1">
    <citation type="journal article" date="2023" name="Science">
        <title>Complex scaffold remodeling in plant triterpene biosynthesis.</title>
        <authorList>
            <person name="De La Pena R."/>
            <person name="Hodgson H."/>
            <person name="Liu J.C."/>
            <person name="Stephenson M.J."/>
            <person name="Martin A.C."/>
            <person name="Owen C."/>
            <person name="Harkess A."/>
            <person name="Leebens-Mack J."/>
            <person name="Jimenez L.E."/>
            <person name="Osbourn A."/>
            <person name="Sattely E.S."/>
        </authorList>
    </citation>
    <scope>NUCLEOTIDE SEQUENCE [LARGE SCALE GENOMIC DNA]</scope>
    <source>
        <strain evidence="2">cv. JPN11</strain>
        <tissue evidence="1">Leaf</tissue>
    </source>
</reference>
<name>A0ACC1XQI0_MELAZ</name>
<evidence type="ECO:0000313" key="2">
    <source>
        <dbReference type="Proteomes" id="UP001164539"/>
    </source>
</evidence>
<dbReference type="Proteomes" id="UP001164539">
    <property type="component" value="Chromosome 8"/>
</dbReference>
<evidence type="ECO:0000313" key="1">
    <source>
        <dbReference type="EMBL" id="KAJ4713635.1"/>
    </source>
</evidence>
<gene>
    <name evidence="1" type="ORF">OWV82_015697</name>
</gene>
<keyword evidence="2" id="KW-1185">Reference proteome</keyword>
<accession>A0ACC1XQI0</accession>
<dbReference type="EMBL" id="CM051401">
    <property type="protein sequence ID" value="KAJ4713635.1"/>
    <property type="molecule type" value="Genomic_DNA"/>
</dbReference>
<sequence length="523" mass="58516">MSSPLESVVQNRHLGFLIWQSIPSTAIFFFFKLFIVSPLSSTNSLLTFLFTFLTFHLSQLAFSFSLSMASSPYPSRPVSPLQLALSLLSSWSPDFRRRAVVSLTLMLFVAASAVAGFVSVASVCWAEDYDGLEMFWRVGFRGFVCGLVYALFYVYKQRWVLEFPIIQRPPFFSFKMGLPSAITRALKLSNAAYLFSAVLVVLLADQVKSEVTIGKFIAEQFIFYIGCFVVFLCWELDQHLHQVLHTKRFIFAPPKGSAAAETNPSEPLLAALEESTPNSLLQYLAYLDLCMVCENNVDTWRRAAFFEESSETYKRVIDVCLRPLKQLATKLGEGMDAGSIEKDLSNQLLSPTDIRVDSKYSEPLNNFQLLAWCARTVASLTAHSHKEDRFGVAQLSGSNVAVLSTFLSCLLAVEAFMGKKTNLQATNQLMGSAGIKWAQLNTGRRDVGIVKKRGGLLHSKAYAMADILRTSIYCIVSTFHDEMISSAKTGLLEKDWITSSKPLFGTRELLLQKLRQFLDFQAC</sequence>
<organism evidence="1 2">
    <name type="scientific">Melia azedarach</name>
    <name type="common">Chinaberry tree</name>
    <dbReference type="NCBI Taxonomy" id="155640"/>
    <lineage>
        <taxon>Eukaryota</taxon>
        <taxon>Viridiplantae</taxon>
        <taxon>Streptophyta</taxon>
        <taxon>Embryophyta</taxon>
        <taxon>Tracheophyta</taxon>
        <taxon>Spermatophyta</taxon>
        <taxon>Magnoliopsida</taxon>
        <taxon>eudicotyledons</taxon>
        <taxon>Gunneridae</taxon>
        <taxon>Pentapetalae</taxon>
        <taxon>rosids</taxon>
        <taxon>malvids</taxon>
        <taxon>Sapindales</taxon>
        <taxon>Meliaceae</taxon>
        <taxon>Melia</taxon>
    </lineage>
</organism>